<evidence type="ECO:0000259" key="2">
    <source>
        <dbReference type="Pfam" id="PF06439"/>
    </source>
</evidence>
<dbReference type="Gene3D" id="2.60.120.560">
    <property type="entry name" value="Exo-inulinase, domain 1"/>
    <property type="match status" value="1"/>
</dbReference>
<reference evidence="3 4" key="1">
    <citation type="submission" date="2017-05" db="EMBL/GenBank/DDBJ databases">
        <authorList>
            <person name="Varghese N."/>
            <person name="Submissions S."/>
        </authorList>
    </citation>
    <scope>NUCLEOTIDE SEQUENCE [LARGE SCALE GENOMIC DNA]</scope>
    <source>
        <strain evidence="3 4">DSM 21194</strain>
    </source>
</reference>
<dbReference type="GO" id="GO:0016787">
    <property type="term" value="F:hydrolase activity"/>
    <property type="evidence" value="ECO:0007669"/>
    <property type="project" value="InterPro"/>
</dbReference>
<proteinExistence type="predicted"/>
<name>A0A521CTV9_9BACT</name>
<feature type="signal peptide" evidence="1">
    <location>
        <begin position="1"/>
        <end position="30"/>
    </location>
</feature>
<accession>A0A521CTV9</accession>
<sequence>MHTLKNFKKKTSLLLVGLMLVPMMGFEVHSAEKKSSSPYGPWISIFNGRNLEGWTPKFSGHELGVNYKNTFRVEDGLLKVSYENYEQFNGKFGHLFYKQPYSKYKIRLEYRFVGKQVPGAPDWAYRNSGIKFHCQPPESMGQDQDSPVSIEVQLLGGDGKNERPTANICSMGTHIVMNGELITQHCTESNSRTYHGSQWVEVEAEIHGADIIKHYVNGEDVLTYSEPQYDMSDPNAKKLVTDPDNLLIEDGYIALQAESHPVHFRNIEILPLEQ</sequence>
<dbReference type="RefSeq" id="WP_142714362.1">
    <property type="nucleotide sequence ID" value="NZ_FXTH01000007.1"/>
</dbReference>
<evidence type="ECO:0000313" key="3">
    <source>
        <dbReference type="EMBL" id="SMO62842.1"/>
    </source>
</evidence>
<dbReference type="OrthoDB" id="9787527at2"/>
<organism evidence="3 4">
    <name type="scientific">Fodinibius sediminis</name>
    <dbReference type="NCBI Taxonomy" id="1214077"/>
    <lineage>
        <taxon>Bacteria</taxon>
        <taxon>Pseudomonadati</taxon>
        <taxon>Balneolota</taxon>
        <taxon>Balneolia</taxon>
        <taxon>Balneolales</taxon>
        <taxon>Balneolaceae</taxon>
        <taxon>Fodinibius</taxon>
    </lineage>
</organism>
<evidence type="ECO:0000313" key="4">
    <source>
        <dbReference type="Proteomes" id="UP000317593"/>
    </source>
</evidence>
<keyword evidence="4" id="KW-1185">Reference proteome</keyword>
<evidence type="ECO:0000256" key="1">
    <source>
        <dbReference type="SAM" id="SignalP"/>
    </source>
</evidence>
<protein>
    <recommendedName>
        <fullName evidence="2">3-keto-alpha-glucoside-1,2-lyase/3-keto-2-hydroxy-glucal hydratase domain-containing protein</fullName>
    </recommendedName>
</protein>
<dbReference type="AlphaFoldDB" id="A0A521CTV9"/>
<feature type="chain" id="PRO_5022066173" description="3-keto-alpha-glucoside-1,2-lyase/3-keto-2-hydroxy-glucal hydratase domain-containing protein" evidence="1">
    <location>
        <begin position="31"/>
        <end position="274"/>
    </location>
</feature>
<dbReference type="Pfam" id="PF06439">
    <property type="entry name" value="3keto-disac_hyd"/>
    <property type="match status" value="1"/>
</dbReference>
<dbReference type="InterPro" id="IPR010496">
    <property type="entry name" value="AL/BT2_dom"/>
</dbReference>
<dbReference type="EMBL" id="FXTH01000007">
    <property type="protein sequence ID" value="SMO62842.1"/>
    <property type="molecule type" value="Genomic_DNA"/>
</dbReference>
<feature type="domain" description="3-keto-alpha-glucoside-1,2-lyase/3-keto-2-hydroxy-glucal hydratase" evidence="2">
    <location>
        <begin position="42"/>
        <end position="269"/>
    </location>
</feature>
<dbReference type="Proteomes" id="UP000317593">
    <property type="component" value="Unassembled WGS sequence"/>
</dbReference>
<gene>
    <name evidence="3" type="ORF">SAMN06265218_107113</name>
</gene>
<keyword evidence="1" id="KW-0732">Signal</keyword>